<dbReference type="Proteomes" id="UP001281410">
    <property type="component" value="Unassembled WGS sequence"/>
</dbReference>
<sequence>MHVAGNRSPERGNSRGSPRLQVRWKIPSRQKGGTRMEIVGSPRLQVRWKIPKHQKGETRKDITATSSLRDQIYAFRLKSRAVFLEISATSVCWKIPANQKA</sequence>
<evidence type="ECO:0000256" key="1">
    <source>
        <dbReference type="SAM" id="MobiDB-lite"/>
    </source>
</evidence>
<evidence type="ECO:0000313" key="3">
    <source>
        <dbReference type="Proteomes" id="UP001281410"/>
    </source>
</evidence>
<dbReference type="AlphaFoldDB" id="A0AAE0EBA6"/>
<keyword evidence="3" id="KW-1185">Reference proteome</keyword>
<organism evidence="2 3">
    <name type="scientific">Dipteronia sinensis</name>
    <dbReference type="NCBI Taxonomy" id="43782"/>
    <lineage>
        <taxon>Eukaryota</taxon>
        <taxon>Viridiplantae</taxon>
        <taxon>Streptophyta</taxon>
        <taxon>Embryophyta</taxon>
        <taxon>Tracheophyta</taxon>
        <taxon>Spermatophyta</taxon>
        <taxon>Magnoliopsida</taxon>
        <taxon>eudicotyledons</taxon>
        <taxon>Gunneridae</taxon>
        <taxon>Pentapetalae</taxon>
        <taxon>rosids</taxon>
        <taxon>malvids</taxon>
        <taxon>Sapindales</taxon>
        <taxon>Sapindaceae</taxon>
        <taxon>Hippocastanoideae</taxon>
        <taxon>Acereae</taxon>
        <taxon>Dipteronia</taxon>
    </lineage>
</organism>
<gene>
    <name evidence="2" type="ORF">Dsin_008956</name>
</gene>
<comment type="caution">
    <text evidence="2">The sequence shown here is derived from an EMBL/GenBank/DDBJ whole genome shotgun (WGS) entry which is preliminary data.</text>
</comment>
<feature type="region of interest" description="Disordered" evidence="1">
    <location>
        <begin position="1"/>
        <end position="21"/>
    </location>
</feature>
<dbReference type="EMBL" id="JANJYJ010000003">
    <property type="protein sequence ID" value="KAK3221931.1"/>
    <property type="molecule type" value="Genomic_DNA"/>
</dbReference>
<protein>
    <submittedName>
        <fullName evidence="2">Uncharacterized protein</fullName>
    </submittedName>
</protein>
<accession>A0AAE0EBA6</accession>
<name>A0AAE0EBA6_9ROSI</name>
<reference evidence="2" key="1">
    <citation type="journal article" date="2023" name="Plant J.">
        <title>Genome sequences and population genomics provide insights into the demographic history, inbreeding, and mutation load of two 'living fossil' tree species of Dipteronia.</title>
        <authorList>
            <person name="Feng Y."/>
            <person name="Comes H.P."/>
            <person name="Chen J."/>
            <person name="Zhu S."/>
            <person name="Lu R."/>
            <person name="Zhang X."/>
            <person name="Li P."/>
            <person name="Qiu J."/>
            <person name="Olsen K.M."/>
            <person name="Qiu Y."/>
        </authorList>
    </citation>
    <scope>NUCLEOTIDE SEQUENCE</scope>
    <source>
        <strain evidence="2">NBL</strain>
    </source>
</reference>
<evidence type="ECO:0000313" key="2">
    <source>
        <dbReference type="EMBL" id="KAK3221931.1"/>
    </source>
</evidence>
<proteinExistence type="predicted"/>